<dbReference type="InterPro" id="IPR032675">
    <property type="entry name" value="LRR_dom_sf"/>
</dbReference>
<keyword evidence="3" id="KW-1185">Reference proteome</keyword>
<feature type="compositionally biased region" description="Low complexity" evidence="1">
    <location>
        <begin position="280"/>
        <end position="289"/>
    </location>
</feature>
<feature type="compositionally biased region" description="Basic and acidic residues" evidence="1">
    <location>
        <begin position="847"/>
        <end position="859"/>
    </location>
</feature>
<dbReference type="InParanoid" id="D7FW09"/>
<feature type="region of interest" description="Disordered" evidence="1">
    <location>
        <begin position="586"/>
        <end position="632"/>
    </location>
</feature>
<feature type="region of interest" description="Disordered" evidence="1">
    <location>
        <begin position="247"/>
        <end position="326"/>
    </location>
</feature>
<dbReference type="SMART" id="SM00368">
    <property type="entry name" value="LRR_RI"/>
    <property type="match status" value="3"/>
</dbReference>
<organism evidence="2 3">
    <name type="scientific">Ectocarpus siliculosus</name>
    <name type="common">Brown alga</name>
    <name type="synonym">Conferva siliculosa</name>
    <dbReference type="NCBI Taxonomy" id="2880"/>
    <lineage>
        <taxon>Eukaryota</taxon>
        <taxon>Sar</taxon>
        <taxon>Stramenopiles</taxon>
        <taxon>Ochrophyta</taxon>
        <taxon>PX clade</taxon>
        <taxon>Phaeophyceae</taxon>
        <taxon>Ectocarpales</taxon>
        <taxon>Ectocarpaceae</taxon>
        <taxon>Ectocarpus</taxon>
    </lineage>
</organism>
<proteinExistence type="predicted"/>
<feature type="region of interest" description="Disordered" evidence="1">
    <location>
        <begin position="838"/>
        <end position="886"/>
    </location>
</feature>
<dbReference type="EMBL" id="FN648486">
    <property type="protein sequence ID" value="CBJ25529.1"/>
    <property type="molecule type" value="Genomic_DNA"/>
</dbReference>
<dbReference type="PROSITE" id="PS50096">
    <property type="entry name" value="IQ"/>
    <property type="match status" value="1"/>
</dbReference>
<feature type="compositionally biased region" description="Basic and acidic residues" evidence="1">
    <location>
        <begin position="605"/>
        <end position="620"/>
    </location>
</feature>
<dbReference type="Gene3D" id="1.25.40.10">
    <property type="entry name" value="Tetratricopeptide repeat domain"/>
    <property type="match status" value="1"/>
</dbReference>
<name>D7FW09_ECTSI</name>
<evidence type="ECO:0000313" key="2">
    <source>
        <dbReference type="EMBL" id="CBJ25529.1"/>
    </source>
</evidence>
<dbReference type="OrthoDB" id="10346827at2759"/>
<sequence>MLTFFTRERFAVLYVACFIFRQITAHLAYYLGLYDEAEASIERALELGHEEDGSMQLRLARMHVRREKADSANAERHLRSALASYSEAMKFVRVASEAVHYLEVTSVYLKLNETQRAANALSTVLVRWPALLVDAENDGHGSVPVIEGDRAEVDLPVASNVLGGESIFLQMGFCFETLRQDKMAAEAYRQAWNTLLEQRHASAAPAGYGAVFAKTAKSGGGKEVGVVGVDEIGAILRQAQLALAASSRSTSAAGGRSRDSTPEQQLQRSKGTSSTERRPPSSGQQPDQQGVGGGRGGVPSSLPSTADSSCLGRGGGRGDHGDSSCGVTKKETVVDAAKARALGFELWCKNPYTWFSFGEVVLEGGCYALTLAFLAKAVALLPSGLHQQEKGRFGDAHSAAEEARDLDPFGKAVRLLCPRLMALHSVDARCQYTRESQSALRVQRAWRGHRVIRVLHDLVSKQTAALRIQRFMREWRKHGFILALRLVATSALELSKLGAKYTKAMGLAAQAAAADRLQALTASAEAVQRAARVLIAHRRVSRRKEAIAALQAFCRGCRLRWALSAAFEESLRLEYVAHDLRQQRDCGDGGREEGAYTCEEGVEPGPDREGVGNTDREGKRGPSAAPLRPRHGDGCKPHKEEAFAGYNAPLNVQLGVIARRNFPMDAGCAKGFRPPNLAAFLWESREEAYGSCCADDGTDDNPTLLVPHLGNETESPRSYVDSAARSSHGDDGAVFEASATAVASSACREDPVRMGSEQNEVDLGDCSPDQHGGGRPPAFDELPASPVSPLPLLQPPRWVPATVAPEGAFHRALACSTLIVNSPSFDSSSARRLFSRMGKPIPAASPPRDEPQQEADDVKGMAAGVRRGKADLNPTHGEEKEKRRLKKHPGCLHANGLKHVLLVGESPIGDGGLSELSSAVRCGWLPRLTTLVIGGPGCKVGPRGVAALATALSTSGCSQLQHLSMSNCCLGRQKQRRRRHHHGCKTSLLNPASVSAEKAAAEAHAAWDCFFRHLQRLPSLATLSIQDAGLENRDVRSLSIALQILPADRLRCLRLNGNCVGESGLRMLLTALTSRRRRLPALWLRRQRPALVESGARDIFEGAFRDGLFAEVEFERPFEVMGGRSHLALIECTTETEDLGRRALKHPTSHIYI</sequence>
<reference evidence="2 3" key="1">
    <citation type="journal article" date="2010" name="Nature">
        <title>The Ectocarpus genome and the independent evolution of multicellularity in brown algae.</title>
        <authorList>
            <person name="Cock J.M."/>
            <person name="Sterck L."/>
            <person name="Rouze P."/>
            <person name="Scornet D."/>
            <person name="Allen A.E."/>
            <person name="Amoutzias G."/>
            <person name="Anthouard V."/>
            <person name="Artiguenave F."/>
            <person name="Aury J.M."/>
            <person name="Badger J.H."/>
            <person name="Beszteri B."/>
            <person name="Billiau K."/>
            <person name="Bonnet E."/>
            <person name="Bothwell J.H."/>
            <person name="Bowler C."/>
            <person name="Boyen C."/>
            <person name="Brownlee C."/>
            <person name="Carrano C.J."/>
            <person name="Charrier B."/>
            <person name="Cho G.Y."/>
            <person name="Coelho S.M."/>
            <person name="Collen J."/>
            <person name="Corre E."/>
            <person name="Da Silva C."/>
            <person name="Delage L."/>
            <person name="Delaroque N."/>
            <person name="Dittami S.M."/>
            <person name="Doulbeau S."/>
            <person name="Elias M."/>
            <person name="Farnham G."/>
            <person name="Gachon C.M."/>
            <person name="Gschloessl B."/>
            <person name="Heesch S."/>
            <person name="Jabbari K."/>
            <person name="Jubin C."/>
            <person name="Kawai H."/>
            <person name="Kimura K."/>
            <person name="Kloareg B."/>
            <person name="Kupper F.C."/>
            <person name="Lang D."/>
            <person name="Le Bail A."/>
            <person name="Leblanc C."/>
            <person name="Lerouge P."/>
            <person name="Lohr M."/>
            <person name="Lopez P.J."/>
            <person name="Martens C."/>
            <person name="Maumus F."/>
            <person name="Michel G."/>
            <person name="Miranda-Saavedra D."/>
            <person name="Morales J."/>
            <person name="Moreau H."/>
            <person name="Motomura T."/>
            <person name="Nagasato C."/>
            <person name="Napoli C.A."/>
            <person name="Nelson D.R."/>
            <person name="Nyvall-Collen P."/>
            <person name="Peters A.F."/>
            <person name="Pommier C."/>
            <person name="Potin P."/>
            <person name="Poulain J."/>
            <person name="Quesneville H."/>
            <person name="Read B."/>
            <person name="Rensing S.A."/>
            <person name="Ritter A."/>
            <person name="Rousvoal S."/>
            <person name="Samanta M."/>
            <person name="Samson G."/>
            <person name="Schroeder D.C."/>
            <person name="Segurens B."/>
            <person name="Strittmatter M."/>
            <person name="Tonon T."/>
            <person name="Tregear J.W."/>
            <person name="Valentin K."/>
            <person name="von Dassow P."/>
            <person name="Yamagishi T."/>
            <person name="Van de Peer Y."/>
            <person name="Wincker P."/>
        </authorList>
    </citation>
    <scope>NUCLEOTIDE SEQUENCE [LARGE SCALE GENOMIC DNA]</scope>
    <source>
        <strain evidence="3">Ec32 / CCAP1310/4</strain>
    </source>
</reference>
<dbReference type="SUPFAM" id="SSF52047">
    <property type="entry name" value="RNI-like"/>
    <property type="match status" value="1"/>
</dbReference>
<gene>
    <name evidence="2" type="ORF">Esi_0003_0165</name>
</gene>
<feature type="region of interest" description="Disordered" evidence="1">
    <location>
        <begin position="746"/>
        <end position="792"/>
    </location>
</feature>
<evidence type="ECO:0000313" key="3">
    <source>
        <dbReference type="Proteomes" id="UP000002630"/>
    </source>
</evidence>
<dbReference type="InterPro" id="IPR011990">
    <property type="entry name" value="TPR-like_helical_dom_sf"/>
</dbReference>
<dbReference type="AlphaFoldDB" id="D7FW09"/>
<dbReference type="Proteomes" id="UP000002630">
    <property type="component" value="Linkage Group LG02"/>
</dbReference>
<feature type="compositionally biased region" description="Polar residues" evidence="1">
    <location>
        <begin position="262"/>
        <end position="274"/>
    </location>
</feature>
<dbReference type="EMBL" id="FN649727">
    <property type="protein sequence ID" value="CBJ25529.1"/>
    <property type="molecule type" value="Genomic_DNA"/>
</dbReference>
<dbReference type="Gene3D" id="3.80.10.10">
    <property type="entry name" value="Ribonuclease Inhibitor"/>
    <property type="match status" value="1"/>
</dbReference>
<accession>D7FW09</accession>
<evidence type="ECO:0000256" key="1">
    <source>
        <dbReference type="SAM" id="MobiDB-lite"/>
    </source>
</evidence>
<protein>
    <submittedName>
        <fullName evidence="2">Uncharacterized protein</fullName>
    </submittedName>
</protein>
<feature type="compositionally biased region" description="Basic and acidic residues" evidence="1">
    <location>
        <begin position="316"/>
        <end position="326"/>
    </location>
</feature>